<dbReference type="InterPro" id="IPR015797">
    <property type="entry name" value="NUDIX_hydrolase-like_dom_sf"/>
</dbReference>
<evidence type="ECO:0000259" key="4">
    <source>
        <dbReference type="PROSITE" id="PS51462"/>
    </source>
</evidence>
<evidence type="ECO:0000256" key="3">
    <source>
        <dbReference type="RuleBase" id="RU003476"/>
    </source>
</evidence>
<dbReference type="GO" id="GO:0006753">
    <property type="term" value="P:nucleoside phosphate metabolic process"/>
    <property type="evidence" value="ECO:0007669"/>
    <property type="project" value="TreeGrafter"/>
</dbReference>
<dbReference type="PROSITE" id="PS51462">
    <property type="entry name" value="NUDIX"/>
    <property type="match status" value="1"/>
</dbReference>
<dbReference type="Pfam" id="PF00293">
    <property type="entry name" value="NUDIX"/>
    <property type="match status" value="1"/>
</dbReference>
<evidence type="ECO:0000256" key="2">
    <source>
        <dbReference type="ARBA" id="ARBA00022801"/>
    </source>
</evidence>
<dbReference type="EMBL" id="CP002582">
    <property type="protein sequence ID" value="ADZ83322.1"/>
    <property type="molecule type" value="Genomic_DNA"/>
</dbReference>
<keyword evidence="6" id="KW-1185">Reference proteome</keyword>
<dbReference type="InterPro" id="IPR020476">
    <property type="entry name" value="Nudix_hydrolase"/>
</dbReference>
<dbReference type="eggNOG" id="COG0494">
    <property type="taxonomic scope" value="Bacteria"/>
</dbReference>
<dbReference type="AlphaFoldDB" id="F2JKR9"/>
<dbReference type="KEGG" id="cle:Clole_1597"/>
<comment type="similarity">
    <text evidence="3">Belongs to the Nudix hydrolase family.</text>
</comment>
<comment type="cofactor">
    <cofactor evidence="1">
        <name>Mg(2+)</name>
        <dbReference type="ChEBI" id="CHEBI:18420"/>
    </cofactor>
</comment>
<organism evidence="5 6">
    <name type="scientific">Cellulosilyticum lentocellum (strain ATCC 49066 / DSM 5427 / NCIMB 11756 / RHM5)</name>
    <name type="common">Clostridium lentocellum</name>
    <dbReference type="NCBI Taxonomy" id="642492"/>
    <lineage>
        <taxon>Bacteria</taxon>
        <taxon>Bacillati</taxon>
        <taxon>Bacillota</taxon>
        <taxon>Clostridia</taxon>
        <taxon>Lachnospirales</taxon>
        <taxon>Cellulosilyticaceae</taxon>
        <taxon>Cellulosilyticum</taxon>
    </lineage>
</organism>
<dbReference type="PROSITE" id="PS00893">
    <property type="entry name" value="NUDIX_BOX"/>
    <property type="match status" value="1"/>
</dbReference>
<dbReference type="InterPro" id="IPR020084">
    <property type="entry name" value="NUDIX_hydrolase_CS"/>
</dbReference>
<evidence type="ECO:0000313" key="6">
    <source>
        <dbReference type="Proteomes" id="UP000008467"/>
    </source>
</evidence>
<evidence type="ECO:0000313" key="5">
    <source>
        <dbReference type="EMBL" id="ADZ83322.1"/>
    </source>
</evidence>
<reference evidence="5 6" key="1">
    <citation type="journal article" date="2011" name="J. Bacteriol.">
        <title>Complete genome sequence of the cellulose-degrading bacterium Cellulosilyticum lentocellum.</title>
        <authorList>
            <consortium name="US DOE Joint Genome Institute"/>
            <person name="Miller D.A."/>
            <person name="Suen G."/>
            <person name="Bruce D."/>
            <person name="Copeland A."/>
            <person name="Cheng J.F."/>
            <person name="Detter C."/>
            <person name="Goodwin L.A."/>
            <person name="Han C.S."/>
            <person name="Hauser L.J."/>
            <person name="Land M.L."/>
            <person name="Lapidus A."/>
            <person name="Lucas S."/>
            <person name="Meincke L."/>
            <person name="Pitluck S."/>
            <person name="Tapia R."/>
            <person name="Teshima H."/>
            <person name="Woyke T."/>
            <person name="Fox B.G."/>
            <person name="Angert E.R."/>
            <person name="Currie C.R."/>
        </authorList>
    </citation>
    <scope>NUCLEOTIDE SEQUENCE [LARGE SCALE GENOMIC DNA]</scope>
    <source>
        <strain evidence="6">ATCC 49066 / DSM 5427 / NCIMB 11756 / RHM5</strain>
    </source>
</reference>
<dbReference type="Proteomes" id="UP000008467">
    <property type="component" value="Chromosome"/>
</dbReference>
<dbReference type="SUPFAM" id="SSF55811">
    <property type="entry name" value="Nudix"/>
    <property type="match status" value="1"/>
</dbReference>
<dbReference type="GO" id="GO:0019693">
    <property type="term" value="P:ribose phosphate metabolic process"/>
    <property type="evidence" value="ECO:0007669"/>
    <property type="project" value="TreeGrafter"/>
</dbReference>
<protein>
    <submittedName>
        <fullName evidence="5">NUDIX hydrolase</fullName>
    </submittedName>
</protein>
<dbReference type="RefSeq" id="WP_013656620.1">
    <property type="nucleotide sequence ID" value="NC_015275.1"/>
</dbReference>
<proteinExistence type="inferred from homology"/>
<dbReference type="HOGENOM" id="CLU_062658_0_3_9"/>
<keyword evidence="2 3" id="KW-0378">Hydrolase</keyword>
<name>F2JKR9_CELLD</name>
<dbReference type="PANTHER" id="PTHR11839:SF18">
    <property type="entry name" value="NUDIX HYDROLASE DOMAIN-CONTAINING PROTEIN"/>
    <property type="match status" value="1"/>
</dbReference>
<dbReference type="PANTHER" id="PTHR11839">
    <property type="entry name" value="UDP/ADP-SUGAR PYROPHOSPHATASE"/>
    <property type="match status" value="1"/>
</dbReference>
<dbReference type="CDD" id="cd03424">
    <property type="entry name" value="NUDIX_ADPRase_Nudt5_UGPPase_Nudt14"/>
    <property type="match status" value="1"/>
</dbReference>
<accession>F2JKR9</accession>
<gene>
    <name evidence="5" type="ordered locus">Clole_1597</name>
</gene>
<dbReference type="GO" id="GO:0016462">
    <property type="term" value="F:pyrophosphatase activity"/>
    <property type="evidence" value="ECO:0007669"/>
    <property type="project" value="UniProtKB-ARBA"/>
</dbReference>
<dbReference type="Gene3D" id="3.90.79.10">
    <property type="entry name" value="Nucleoside Triphosphate Pyrophosphohydrolase"/>
    <property type="match status" value="1"/>
</dbReference>
<sequence length="196" mass="22527">MKTVKLQKLTQLVKTSFLNLYDCQYENKLGEEKHWIIASRKDYDTLSGQYFKQEEEHVDAVILVVHHEETKELVLIRQFRVPLNDYIYELPAGLIDANEKPMEAAVRELKEETGLTLAQVDKEKSRACSYLSPGMSEESVALVYGTCSGQISKDYLEADEDITPILVSKEKAKELLQGNEKMDIKAYMILQEFIKD</sequence>
<dbReference type="InterPro" id="IPR000086">
    <property type="entry name" value="NUDIX_hydrolase_dom"/>
</dbReference>
<evidence type="ECO:0000256" key="1">
    <source>
        <dbReference type="ARBA" id="ARBA00001946"/>
    </source>
</evidence>
<feature type="domain" description="Nudix hydrolase" evidence="4">
    <location>
        <begin position="56"/>
        <end position="190"/>
    </location>
</feature>
<dbReference type="STRING" id="642492.Clole_1597"/>
<dbReference type="PRINTS" id="PR00502">
    <property type="entry name" value="NUDIXFAMILY"/>
</dbReference>